<accession>A0A7J6GGA4</accession>
<comment type="caution">
    <text evidence="7">The sequence shown here is derived from an EMBL/GenBank/DDBJ whole genome shotgun (WGS) entry which is preliminary data.</text>
</comment>
<feature type="non-terminal residue" evidence="7">
    <location>
        <position position="1"/>
    </location>
</feature>
<dbReference type="EMBL" id="JAATIP010000063">
    <property type="protein sequence ID" value="KAF4381169.1"/>
    <property type="molecule type" value="Genomic_DNA"/>
</dbReference>
<feature type="domain" description="TF-B3" evidence="6">
    <location>
        <begin position="1"/>
        <end position="87"/>
    </location>
</feature>
<evidence type="ECO:0000256" key="5">
    <source>
        <dbReference type="ARBA" id="ARBA00023242"/>
    </source>
</evidence>
<keyword evidence="4" id="KW-0804">Transcription</keyword>
<reference evidence="7 8" key="1">
    <citation type="journal article" date="2020" name="bioRxiv">
        <title>Sequence and annotation of 42 cannabis genomes reveals extensive copy number variation in cannabinoid synthesis and pathogen resistance genes.</title>
        <authorList>
            <person name="Mckernan K.J."/>
            <person name="Helbert Y."/>
            <person name="Kane L.T."/>
            <person name="Ebling H."/>
            <person name="Zhang L."/>
            <person name="Liu B."/>
            <person name="Eaton Z."/>
            <person name="Mclaughlin S."/>
            <person name="Kingan S."/>
            <person name="Baybayan P."/>
            <person name="Concepcion G."/>
            <person name="Jordan M."/>
            <person name="Riva A."/>
            <person name="Barbazuk W."/>
            <person name="Harkins T."/>
        </authorList>
    </citation>
    <scope>NUCLEOTIDE SEQUENCE [LARGE SCALE GENOMIC DNA]</scope>
    <source>
        <strain evidence="8">cv. Jamaican Lion 4</strain>
        <tissue evidence="7">Leaf</tissue>
    </source>
</reference>
<protein>
    <recommendedName>
        <fullName evidence="6">TF-B3 domain-containing protein</fullName>
    </recommendedName>
</protein>
<sequence>EKTDEQEPSKEEEVKTEVKTSLWISDDKSWPVLYKVRLAGASTAAEFINGWKAFVVENNLEGGSICKFELTNIVNDVSFRVSIVKPDDDAYNYLATKLASTSMQNVRYDASSTKKNDKANIFRQNIISEKEEKIVVKLSGIKVLVKCDKVKKLGMATTENNGFFETEIPTDKKTPPKPLNCLAKLLGGPNQLYASSKTMVSQLVQTNDQYTISTPLSFYNSCPSTITQAKCEANKKWDSSKTVDLPLPPQWGLAPSSYYIPFFPIIGIP</sequence>
<evidence type="ECO:0000259" key="6">
    <source>
        <dbReference type="PROSITE" id="PS50863"/>
    </source>
</evidence>
<dbReference type="PANTHER" id="PTHR31920:SF135">
    <property type="entry name" value="B3 DOMAIN-CONTAINING PROTEIN OS03G0621600-RELATED"/>
    <property type="match status" value="1"/>
</dbReference>
<evidence type="ECO:0000313" key="7">
    <source>
        <dbReference type="EMBL" id="KAF4381169.1"/>
    </source>
</evidence>
<organism evidence="7 8">
    <name type="scientific">Cannabis sativa</name>
    <name type="common">Hemp</name>
    <name type="synonym">Marijuana</name>
    <dbReference type="NCBI Taxonomy" id="3483"/>
    <lineage>
        <taxon>Eukaryota</taxon>
        <taxon>Viridiplantae</taxon>
        <taxon>Streptophyta</taxon>
        <taxon>Embryophyta</taxon>
        <taxon>Tracheophyta</taxon>
        <taxon>Spermatophyta</taxon>
        <taxon>Magnoliopsida</taxon>
        <taxon>eudicotyledons</taxon>
        <taxon>Gunneridae</taxon>
        <taxon>Pentapetalae</taxon>
        <taxon>rosids</taxon>
        <taxon>fabids</taxon>
        <taxon>Rosales</taxon>
        <taxon>Cannabaceae</taxon>
        <taxon>Cannabis</taxon>
    </lineage>
</organism>
<evidence type="ECO:0000256" key="4">
    <source>
        <dbReference type="ARBA" id="ARBA00023163"/>
    </source>
</evidence>
<evidence type="ECO:0000256" key="1">
    <source>
        <dbReference type="ARBA" id="ARBA00004123"/>
    </source>
</evidence>
<dbReference type="Proteomes" id="UP000525078">
    <property type="component" value="Unassembled WGS sequence"/>
</dbReference>
<dbReference type="AlphaFoldDB" id="A0A7J6GGA4"/>
<dbReference type="GO" id="GO:0005634">
    <property type="term" value="C:nucleus"/>
    <property type="evidence" value="ECO:0007669"/>
    <property type="project" value="UniProtKB-SubCell"/>
</dbReference>
<name>A0A7J6GGA4_CANSA</name>
<dbReference type="InterPro" id="IPR050655">
    <property type="entry name" value="Plant_B3_domain"/>
</dbReference>
<dbReference type="SUPFAM" id="SSF101936">
    <property type="entry name" value="DNA-binding pseudobarrel domain"/>
    <property type="match status" value="1"/>
</dbReference>
<comment type="subcellular location">
    <subcellularLocation>
        <location evidence="1">Nucleus</location>
    </subcellularLocation>
</comment>
<gene>
    <name evidence="7" type="ORF">F8388_012091</name>
</gene>
<evidence type="ECO:0000256" key="2">
    <source>
        <dbReference type="ARBA" id="ARBA00023015"/>
    </source>
</evidence>
<dbReference type="PROSITE" id="PS50863">
    <property type="entry name" value="B3"/>
    <property type="match status" value="1"/>
</dbReference>
<keyword evidence="3" id="KW-0238">DNA-binding</keyword>
<proteinExistence type="predicted"/>
<evidence type="ECO:0000313" key="8">
    <source>
        <dbReference type="Proteomes" id="UP000525078"/>
    </source>
</evidence>
<dbReference type="CDD" id="cd10017">
    <property type="entry name" value="B3_DNA"/>
    <property type="match status" value="1"/>
</dbReference>
<dbReference type="InterPro" id="IPR003340">
    <property type="entry name" value="B3_DNA-bd"/>
</dbReference>
<dbReference type="Gene3D" id="2.40.330.10">
    <property type="entry name" value="DNA-binding pseudobarrel domain"/>
    <property type="match status" value="1"/>
</dbReference>
<evidence type="ECO:0000256" key="3">
    <source>
        <dbReference type="ARBA" id="ARBA00023125"/>
    </source>
</evidence>
<keyword evidence="2" id="KW-0805">Transcription regulation</keyword>
<dbReference type="PANTHER" id="PTHR31920">
    <property type="entry name" value="B3 DOMAIN-CONTAINING"/>
    <property type="match status" value="1"/>
</dbReference>
<dbReference type="InterPro" id="IPR015300">
    <property type="entry name" value="DNA-bd_pseudobarrel_sf"/>
</dbReference>
<dbReference type="GO" id="GO:0003677">
    <property type="term" value="F:DNA binding"/>
    <property type="evidence" value="ECO:0007669"/>
    <property type="project" value="UniProtKB-KW"/>
</dbReference>
<keyword evidence="5" id="KW-0539">Nucleus</keyword>